<dbReference type="SMART" id="SM00829">
    <property type="entry name" value="PKS_ER"/>
    <property type="match status" value="1"/>
</dbReference>
<feature type="non-terminal residue" evidence="2">
    <location>
        <position position="351"/>
    </location>
</feature>
<dbReference type="SUPFAM" id="SSF51735">
    <property type="entry name" value="NAD(P)-binding Rossmann-fold domains"/>
    <property type="match status" value="1"/>
</dbReference>
<dbReference type="PANTHER" id="PTHR45033:SF1">
    <property type="entry name" value="OXIDOREDUCTASE (EUROFUNG)"/>
    <property type="match status" value="1"/>
</dbReference>
<dbReference type="Pfam" id="PF08240">
    <property type="entry name" value="ADH_N"/>
    <property type="match status" value="1"/>
</dbReference>
<dbReference type="Gene3D" id="3.40.50.720">
    <property type="entry name" value="NAD(P)-binding Rossmann-like Domain"/>
    <property type="match status" value="1"/>
</dbReference>
<dbReference type="EMBL" id="ML986727">
    <property type="protein sequence ID" value="KAF2258919.1"/>
    <property type="molecule type" value="Genomic_DNA"/>
</dbReference>
<comment type="caution">
    <text evidence="2">The sequence shown here is derived from an EMBL/GenBank/DDBJ whole genome shotgun (WGS) entry which is preliminary data.</text>
</comment>
<dbReference type="Proteomes" id="UP000800093">
    <property type="component" value="Unassembled WGS sequence"/>
</dbReference>
<dbReference type="InterPro" id="IPR013149">
    <property type="entry name" value="ADH-like_C"/>
</dbReference>
<feature type="domain" description="Enoyl reductase (ER)" evidence="1">
    <location>
        <begin position="18"/>
        <end position="349"/>
    </location>
</feature>
<reference evidence="3" key="1">
    <citation type="journal article" date="2020" name="Stud. Mycol.">
        <title>101 Dothideomycetes genomes: A test case for predicting lifestyles and emergence of pathogens.</title>
        <authorList>
            <person name="Haridas S."/>
            <person name="Albert R."/>
            <person name="Binder M."/>
            <person name="Bloem J."/>
            <person name="LaButti K."/>
            <person name="Salamov A."/>
            <person name="Andreopoulos B."/>
            <person name="Baker S."/>
            <person name="Barry K."/>
            <person name="Bills G."/>
            <person name="Bluhm B."/>
            <person name="Cannon C."/>
            <person name="Castanera R."/>
            <person name="Culley D."/>
            <person name="Daum C."/>
            <person name="Ezra D."/>
            <person name="Gonzalez J."/>
            <person name="Henrissat B."/>
            <person name="Kuo A."/>
            <person name="Liang C."/>
            <person name="Lipzen A."/>
            <person name="Lutzoni F."/>
            <person name="Magnuson J."/>
            <person name="Mondo S."/>
            <person name="Nolan M."/>
            <person name="Ohm R."/>
            <person name="Pangilinan J."/>
            <person name="Park H.-J."/>
            <person name="Ramirez L."/>
            <person name="Alfaro M."/>
            <person name="Sun H."/>
            <person name="Tritt A."/>
            <person name="Yoshinaga Y."/>
            <person name="Zwiers L.-H."/>
            <person name="Turgeon B."/>
            <person name="Goodwin S."/>
            <person name="Spatafora J."/>
            <person name="Crous P."/>
            <person name="Grigoriev I."/>
        </authorList>
    </citation>
    <scope>NUCLEOTIDE SEQUENCE [LARGE SCALE GENOMIC DNA]</scope>
    <source>
        <strain evidence="3">CBS 304.66</strain>
    </source>
</reference>
<gene>
    <name evidence="2" type="ORF">CC78DRAFT_503862</name>
</gene>
<dbReference type="OrthoDB" id="3509362at2759"/>
<dbReference type="InterPro" id="IPR011032">
    <property type="entry name" value="GroES-like_sf"/>
</dbReference>
<dbReference type="InterPro" id="IPR036291">
    <property type="entry name" value="NAD(P)-bd_dom_sf"/>
</dbReference>
<protein>
    <submittedName>
        <fullName evidence="2">GroES-like protein</fullName>
    </submittedName>
</protein>
<evidence type="ECO:0000259" key="1">
    <source>
        <dbReference type="SMART" id="SM00829"/>
    </source>
</evidence>
<keyword evidence="3" id="KW-1185">Reference proteome</keyword>
<dbReference type="AlphaFoldDB" id="A0A9P4K3R8"/>
<name>A0A9P4K3R8_9PLEO</name>
<dbReference type="InterPro" id="IPR052711">
    <property type="entry name" value="Zinc_ADH-like"/>
</dbReference>
<dbReference type="Pfam" id="PF00107">
    <property type="entry name" value="ADH_zinc_N"/>
    <property type="match status" value="1"/>
</dbReference>
<dbReference type="SUPFAM" id="SSF50129">
    <property type="entry name" value="GroES-like"/>
    <property type="match status" value="1"/>
</dbReference>
<dbReference type="PANTHER" id="PTHR45033">
    <property type="match status" value="1"/>
</dbReference>
<dbReference type="GO" id="GO:0016491">
    <property type="term" value="F:oxidoreductase activity"/>
    <property type="evidence" value="ECO:0007669"/>
    <property type="project" value="InterPro"/>
</dbReference>
<accession>A0A9P4K3R8</accession>
<sequence length="351" mass="38100">MSSTTLPQSYKAYRRTAGPYPRTIELTTEHLPPSLSPKDVLIKIHAVSLNFRDVGMLDGRYPIPVAEHGITASDCAAEIVATGSEAHKFKVGDRVSPCFNIGDLSGRKRDSVGEMLGDKIGVLAEYAVFHEDVLVKIPRNMSWEEASTIPCAGVTAWTALNRLRLLDEDTSVLLQGTGGVSMFALLICIAAGITPIITSSSSAKLESIKKLSPLIKTFNYKTHPNQAEQVKALTDGKGVDIVINNTGAASFPEDLESLRTVYGTISLVGFLDQKKADWDPSTLLGVMIKSAKIQGIRVGSKSDFEEVNSFLEEKGVKLDTIIDRIFQFDDAKAAFDYLVSGNHVGKIVIRV</sequence>
<dbReference type="CDD" id="cd08276">
    <property type="entry name" value="MDR7"/>
    <property type="match status" value="1"/>
</dbReference>
<organism evidence="2 3">
    <name type="scientific">Lojkania enalia</name>
    <dbReference type="NCBI Taxonomy" id="147567"/>
    <lineage>
        <taxon>Eukaryota</taxon>
        <taxon>Fungi</taxon>
        <taxon>Dikarya</taxon>
        <taxon>Ascomycota</taxon>
        <taxon>Pezizomycotina</taxon>
        <taxon>Dothideomycetes</taxon>
        <taxon>Pleosporomycetidae</taxon>
        <taxon>Pleosporales</taxon>
        <taxon>Pleosporales incertae sedis</taxon>
        <taxon>Lojkania</taxon>
    </lineage>
</organism>
<evidence type="ECO:0000313" key="3">
    <source>
        <dbReference type="Proteomes" id="UP000800093"/>
    </source>
</evidence>
<dbReference type="InterPro" id="IPR013154">
    <property type="entry name" value="ADH-like_N"/>
</dbReference>
<dbReference type="Gene3D" id="3.90.180.10">
    <property type="entry name" value="Medium-chain alcohol dehydrogenases, catalytic domain"/>
    <property type="match status" value="1"/>
</dbReference>
<proteinExistence type="predicted"/>
<evidence type="ECO:0000313" key="2">
    <source>
        <dbReference type="EMBL" id="KAF2258919.1"/>
    </source>
</evidence>
<dbReference type="InterPro" id="IPR020843">
    <property type="entry name" value="ER"/>
</dbReference>